<dbReference type="SUPFAM" id="SSF47598">
    <property type="entry name" value="Ribbon-helix-helix"/>
    <property type="match status" value="1"/>
</dbReference>
<reference evidence="1" key="1">
    <citation type="journal article" date="2014" name="Int. J. Syst. Evol. Microbiol.">
        <title>Complete genome of a new Firmicutes species belonging to the dominant human colonic microbiota ('Ruminococcus bicirculans') reveals two chromosomes and a selective capacity to utilize plant glucans.</title>
        <authorList>
            <consortium name="NISC Comparative Sequencing Program"/>
            <person name="Wegmann U."/>
            <person name="Louis P."/>
            <person name="Goesmann A."/>
            <person name="Henrissat B."/>
            <person name="Duncan S.H."/>
            <person name="Flint H.J."/>
        </authorList>
    </citation>
    <scope>NUCLEOTIDE SEQUENCE</scope>
    <source>
        <strain evidence="1">NBRC 103191</strain>
    </source>
</reference>
<dbReference type="RefSeq" id="WP_167669414.1">
    <property type="nucleotide sequence ID" value="NZ_BSOK01000002.1"/>
</dbReference>
<dbReference type="Proteomes" id="UP000198501">
    <property type="component" value="Unassembled WGS sequence"/>
</dbReference>
<organism evidence="3 4">
    <name type="scientific">Psychrobacter pacificensis</name>
    <dbReference type="NCBI Taxonomy" id="112002"/>
    <lineage>
        <taxon>Bacteria</taxon>
        <taxon>Pseudomonadati</taxon>
        <taxon>Pseudomonadota</taxon>
        <taxon>Gammaproteobacteria</taxon>
        <taxon>Moraxellales</taxon>
        <taxon>Moraxellaceae</taxon>
        <taxon>Psychrobacter</taxon>
    </lineage>
</organism>
<evidence type="ECO:0000313" key="5">
    <source>
        <dbReference type="Proteomes" id="UP001156645"/>
    </source>
</evidence>
<dbReference type="InterPro" id="IPR013321">
    <property type="entry name" value="Arc_rbn_hlx_hlx"/>
</dbReference>
<evidence type="ECO:0000313" key="3">
    <source>
        <dbReference type="EMBL" id="SDE17001.1"/>
    </source>
</evidence>
<dbReference type="EMBL" id="BSOK01000020">
    <property type="protein sequence ID" value="GLR28963.1"/>
    <property type="molecule type" value="Genomic_DNA"/>
</dbReference>
<name>A0A1G7AQD2_9GAMM</name>
<evidence type="ECO:0000313" key="2">
    <source>
        <dbReference type="EMBL" id="GLR28963.1"/>
    </source>
</evidence>
<accession>A0A1G7AQD2</accession>
<dbReference type="Gene3D" id="1.10.1220.10">
    <property type="entry name" value="Met repressor-like"/>
    <property type="match status" value="1"/>
</dbReference>
<proteinExistence type="predicted"/>
<evidence type="ECO:0008006" key="6">
    <source>
        <dbReference type="Google" id="ProtNLM"/>
    </source>
</evidence>
<protein>
    <recommendedName>
        <fullName evidence="6">Arc-like DNA binding domain-containing protein</fullName>
    </recommendedName>
</protein>
<evidence type="ECO:0000313" key="1">
    <source>
        <dbReference type="EMBL" id="GLR27799.1"/>
    </source>
</evidence>
<evidence type="ECO:0000313" key="4">
    <source>
        <dbReference type="Proteomes" id="UP000198501"/>
    </source>
</evidence>
<reference evidence="3 4" key="2">
    <citation type="submission" date="2016-10" db="EMBL/GenBank/DDBJ databases">
        <authorList>
            <person name="de Groot N.N."/>
        </authorList>
    </citation>
    <scope>NUCLEOTIDE SEQUENCE [LARGE SCALE GENOMIC DNA]</scope>
    <source>
        <strain evidence="3 4">DSM 23406</strain>
    </source>
</reference>
<dbReference type="Proteomes" id="UP001156645">
    <property type="component" value="Unassembled WGS sequence"/>
</dbReference>
<reference evidence="5" key="3">
    <citation type="journal article" date="2019" name="Int. J. Syst. Evol. Microbiol.">
        <title>The Global Catalogue of Microorganisms (GCM) 10K type strain sequencing project: providing services to taxonomists for standard genome sequencing and annotation.</title>
        <authorList>
            <consortium name="The Broad Institute Genomics Platform"/>
            <consortium name="The Broad Institute Genome Sequencing Center for Infectious Disease"/>
            <person name="Wu L."/>
            <person name="Ma J."/>
        </authorList>
    </citation>
    <scope>NUCLEOTIDE SEQUENCE [LARGE SCALE GENOMIC DNA]</scope>
    <source>
        <strain evidence="5">NBRC 103191</strain>
    </source>
</reference>
<gene>
    <name evidence="1" type="ORF">GCM10007915_00370</name>
    <name evidence="2" type="ORF">GCM10007915_12010</name>
    <name evidence="3" type="ORF">SAMN05660405_02565</name>
</gene>
<dbReference type="InterPro" id="IPR010985">
    <property type="entry name" value="Ribbon_hlx_hlx"/>
</dbReference>
<dbReference type="EMBL" id="FNAL01000034">
    <property type="protein sequence ID" value="SDE17001.1"/>
    <property type="molecule type" value="Genomic_DNA"/>
</dbReference>
<reference evidence="1" key="4">
    <citation type="submission" date="2023-01" db="EMBL/GenBank/DDBJ databases">
        <title>Draft genome sequence of Psychrobacter pacificensis strain NBRC 103191.</title>
        <authorList>
            <person name="Sun Q."/>
            <person name="Mori K."/>
        </authorList>
    </citation>
    <scope>NUCLEOTIDE SEQUENCE</scope>
    <source>
        <strain evidence="1">NBRC 103191</strain>
    </source>
</reference>
<dbReference type="EMBL" id="BSOK01000002">
    <property type="protein sequence ID" value="GLR27799.1"/>
    <property type="molecule type" value="Genomic_DNA"/>
</dbReference>
<sequence>MAAKKTVDYKLKLDPELHHWLKNHAAENYRTLSAEITMHLDKARQSIQKEYQNAT</sequence>
<dbReference type="GO" id="GO:0006355">
    <property type="term" value="P:regulation of DNA-templated transcription"/>
    <property type="evidence" value="ECO:0007669"/>
    <property type="project" value="InterPro"/>
</dbReference>
<dbReference type="AlphaFoldDB" id="A0A1G7AQD2"/>
<keyword evidence="5" id="KW-1185">Reference proteome</keyword>